<keyword evidence="1" id="KW-1133">Transmembrane helix</keyword>
<keyword evidence="3" id="KW-1185">Reference proteome</keyword>
<sequence length="223" mass="24233">MPPIWRSLLRTPEGMVLLAGIGLTLISLTALLIGALWSPDLSRRLLAVAATNLVFGRVAAMSFGFALGLNHVAVILPNLLMETILVLVLYPLFVFSWRQLVEVQGLHRYLGSVRTAAERNQDSVRRYGLAGLFIFVWSPIWMTGPVVGCAIGFIIGLPMHLNLGAVLAGTYLAIVVWGFGVRELLERVADLSALGGVVVIAAVIFLAGVGLLAHRRRHRKHRG</sequence>
<comment type="caution">
    <text evidence="2">The sequence shown here is derived from an EMBL/GenBank/DDBJ whole genome shotgun (WGS) entry which is preliminary data.</text>
</comment>
<reference evidence="2 3" key="1">
    <citation type="submission" date="2020-02" db="EMBL/GenBank/DDBJ databases">
        <title>Genome sequences of Thiorhodococcus mannitoliphagus and Thiorhodococcus minor, purple sulfur photosynthetic bacteria in the gammaproteobacterial family, Chromatiaceae.</title>
        <authorList>
            <person name="Aviles F.A."/>
            <person name="Meyer T.E."/>
            <person name="Kyndt J.A."/>
        </authorList>
    </citation>
    <scope>NUCLEOTIDE SEQUENCE [LARGE SCALE GENOMIC DNA]</scope>
    <source>
        <strain evidence="2 3">DSM 11518</strain>
    </source>
</reference>
<feature type="transmembrane region" description="Helical" evidence="1">
    <location>
        <begin position="161"/>
        <end position="179"/>
    </location>
</feature>
<evidence type="ECO:0000313" key="2">
    <source>
        <dbReference type="EMBL" id="NEV62952.1"/>
    </source>
</evidence>
<dbReference type="EMBL" id="JAAIJQ010000038">
    <property type="protein sequence ID" value="NEV62952.1"/>
    <property type="molecule type" value="Genomic_DNA"/>
</dbReference>
<organism evidence="2 3">
    <name type="scientific">Thiorhodococcus minor</name>
    <dbReference type="NCBI Taxonomy" id="57489"/>
    <lineage>
        <taxon>Bacteria</taxon>
        <taxon>Pseudomonadati</taxon>
        <taxon>Pseudomonadota</taxon>
        <taxon>Gammaproteobacteria</taxon>
        <taxon>Chromatiales</taxon>
        <taxon>Chromatiaceae</taxon>
        <taxon>Thiorhodococcus</taxon>
    </lineage>
</organism>
<evidence type="ECO:0000313" key="3">
    <source>
        <dbReference type="Proteomes" id="UP000483379"/>
    </source>
</evidence>
<gene>
    <name evidence="2" type="ORF">G3446_13805</name>
</gene>
<proteinExistence type="predicted"/>
<keyword evidence="1" id="KW-0472">Membrane</keyword>
<protein>
    <submittedName>
        <fullName evidence="2">Small multi-drug export protein</fullName>
    </submittedName>
</protein>
<feature type="transmembrane region" description="Helical" evidence="1">
    <location>
        <begin position="45"/>
        <end position="67"/>
    </location>
</feature>
<accession>A0A6M0JZQ2</accession>
<feature type="transmembrane region" description="Helical" evidence="1">
    <location>
        <begin position="191"/>
        <end position="213"/>
    </location>
</feature>
<dbReference type="InterPro" id="IPR009577">
    <property type="entry name" value="Sm_multidrug_ex"/>
</dbReference>
<feature type="transmembrane region" description="Helical" evidence="1">
    <location>
        <begin position="79"/>
        <end position="97"/>
    </location>
</feature>
<dbReference type="AlphaFoldDB" id="A0A6M0JZQ2"/>
<dbReference type="Pfam" id="PF06695">
    <property type="entry name" value="Sm_multidrug_ex"/>
    <property type="match status" value="1"/>
</dbReference>
<dbReference type="Proteomes" id="UP000483379">
    <property type="component" value="Unassembled WGS sequence"/>
</dbReference>
<name>A0A6M0JZQ2_9GAMM</name>
<feature type="transmembrane region" description="Helical" evidence="1">
    <location>
        <begin position="16"/>
        <end position="39"/>
    </location>
</feature>
<feature type="transmembrane region" description="Helical" evidence="1">
    <location>
        <begin position="129"/>
        <end position="154"/>
    </location>
</feature>
<evidence type="ECO:0000256" key="1">
    <source>
        <dbReference type="SAM" id="Phobius"/>
    </source>
</evidence>
<keyword evidence="1" id="KW-0812">Transmembrane</keyword>